<evidence type="ECO:0000256" key="7">
    <source>
        <dbReference type="ARBA" id="ARBA00023242"/>
    </source>
</evidence>
<evidence type="ECO:0000256" key="6">
    <source>
        <dbReference type="ARBA" id="ARBA00023163"/>
    </source>
</evidence>
<keyword evidence="7" id="KW-0539">Nucleus</keyword>
<comment type="caution">
    <text evidence="11">The sequence shown here is derived from an EMBL/GenBank/DDBJ whole genome shotgun (WGS) entry which is preliminary data.</text>
</comment>
<evidence type="ECO:0000259" key="10">
    <source>
        <dbReference type="PROSITE" id="PS51184"/>
    </source>
</evidence>
<keyword evidence="3" id="KW-0560">Oxidoreductase</keyword>
<comment type="cofactor">
    <cofactor evidence="1">
        <name>Fe(2+)</name>
        <dbReference type="ChEBI" id="CHEBI:29033"/>
    </cofactor>
</comment>
<dbReference type="GO" id="GO:0016491">
    <property type="term" value="F:oxidoreductase activity"/>
    <property type="evidence" value="ECO:0007669"/>
    <property type="project" value="UniProtKB-KW"/>
</dbReference>
<protein>
    <submittedName>
        <fullName evidence="11">Uncharacterized protein</fullName>
    </submittedName>
</protein>
<dbReference type="Pfam" id="PF02375">
    <property type="entry name" value="JmjN"/>
    <property type="match status" value="1"/>
</dbReference>
<dbReference type="Proteomes" id="UP001642360">
    <property type="component" value="Unassembled WGS sequence"/>
</dbReference>
<keyword evidence="4" id="KW-0408">Iron</keyword>
<dbReference type="Pfam" id="PF02928">
    <property type="entry name" value="zf-C5HC2"/>
    <property type="match status" value="1"/>
</dbReference>
<sequence>MVEGMVCMSREAKLEFLKRRRLQRRNLETLDDTACVTNTMSRSGGDALRASAPCGTRLHGSVDMLSRSGGASNGKDVFSKRKVAKFDTTDLEWTDKIPECPVYCPTKKEFEDPLVYLQKIAPEASRYGICKIVSPLNASVPAGVVLMKEKAGFKFTTRVQPLRLAEWDSNDKVTFFMSGRNYTFRDFEKMANKVFARRYYSAGCLPATYLEKEFWHEIACGKTESVEYACDVDGSAFSSSPSDELGQSKWNLKKLSRLPKSILRLLRASIPGVTEPMLYIGMLFSMFAWHVEDHYLYSINYHHCGAAKTWYGIPGHAALDFEKVVREHVYTHDILPTDGEDGAFDVLLGKTTLFPPNILLEHGVSVYKAVQNPGEFIITFPRAYHAGFSHGFNCGEAVNFAAGDWFPIGSMASRRYALLNRMPLLPHEELLCKEAMLLHRSLELQDLDYSSAELISNRSIKVSFVNLMRFQHCARWCLMKSRACLGVSPNPNGTILCSRCNRDCYIAYLNCDCYLHPVCLRHEIDSLDLPCGGHYTLFLRDDVSDMEAAAKKFEQEEDVLHEVQQHGRSGGDMLLLLNMFPRVAEDRYTPYCRINYDLNLEIAKTEDMLEQTQFGSSNQSMLCSGAENLRTEVSDASLSCASSASIISYVEPAQSSSTANNEVQGHINSSLESLVSTKSSKEVSCHVYEASLFSPNDESAGANKAKDHSSEVRPIVDQESDDSDSEIFRVKRRPSAKGDQRDANDAISTSFEHQGLKRLKKLQPEGRCGRPSSSECSTADNLTHNYGPTHSTETPDLALKDRFAQGTTIPNSIKAKKMANEEAMNREHHRDGRFLHEFGKTMREPPPIEIGPKRLKVRGPSILGLESRLD</sequence>
<reference evidence="11 12" key="1">
    <citation type="submission" date="2024-02" db="EMBL/GenBank/DDBJ databases">
        <authorList>
            <person name="Vignale AGUSTIN F."/>
            <person name="Sosa J E."/>
            <person name="Modenutti C."/>
        </authorList>
    </citation>
    <scope>NUCLEOTIDE SEQUENCE [LARGE SCALE GENOMIC DNA]</scope>
</reference>
<name>A0ABC8TVB5_9AQUA</name>
<dbReference type="SMART" id="SM00558">
    <property type="entry name" value="JmjC"/>
    <property type="match status" value="1"/>
</dbReference>
<proteinExistence type="predicted"/>
<dbReference type="InterPro" id="IPR003349">
    <property type="entry name" value="JmjN"/>
</dbReference>
<feature type="region of interest" description="Disordered" evidence="8">
    <location>
        <begin position="696"/>
        <end position="794"/>
    </location>
</feature>
<organism evidence="11 12">
    <name type="scientific">Ilex paraguariensis</name>
    <name type="common">yerba mate</name>
    <dbReference type="NCBI Taxonomy" id="185542"/>
    <lineage>
        <taxon>Eukaryota</taxon>
        <taxon>Viridiplantae</taxon>
        <taxon>Streptophyta</taxon>
        <taxon>Embryophyta</taxon>
        <taxon>Tracheophyta</taxon>
        <taxon>Spermatophyta</taxon>
        <taxon>Magnoliopsida</taxon>
        <taxon>eudicotyledons</taxon>
        <taxon>Gunneridae</taxon>
        <taxon>Pentapetalae</taxon>
        <taxon>asterids</taxon>
        <taxon>campanulids</taxon>
        <taxon>Aquifoliales</taxon>
        <taxon>Aquifoliaceae</taxon>
        <taxon>Ilex</taxon>
    </lineage>
</organism>
<evidence type="ECO:0000259" key="9">
    <source>
        <dbReference type="PROSITE" id="PS51183"/>
    </source>
</evidence>
<evidence type="ECO:0000256" key="4">
    <source>
        <dbReference type="ARBA" id="ARBA00023004"/>
    </source>
</evidence>
<dbReference type="AlphaFoldDB" id="A0ABC8TVB5"/>
<feature type="domain" description="JmjC" evidence="10">
    <location>
        <begin position="247"/>
        <end position="417"/>
    </location>
</feature>
<dbReference type="PANTHER" id="PTHR10694:SF33">
    <property type="entry name" value="LYSINE-SPECIFIC DEMETHYLASE 5"/>
    <property type="match status" value="1"/>
</dbReference>
<evidence type="ECO:0000256" key="8">
    <source>
        <dbReference type="SAM" id="MobiDB-lite"/>
    </source>
</evidence>
<keyword evidence="12" id="KW-1185">Reference proteome</keyword>
<accession>A0ABC8TVB5</accession>
<feature type="region of interest" description="Disordered" evidence="8">
    <location>
        <begin position="836"/>
        <end position="855"/>
    </location>
</feature>
<dbReference type="InterPro" id="IPR004198">
    <property type="entry name" value="Znf_C5HC2"/>
</dbReference>
<gene>
    <name evidence="11" type="ORF">ILEXP_LOCUS43165</name>
</gene>
<evidence type="ECO:0000256" key="5">
    <source>
        <dbReference type="ARBA" id="ARBA00023015"/>
    </source>
</evidence>
<dbReference type="PANTHER" id="PTHR10694">
    <property type="entry name" value="LYSINE-SPECIFIC DEMETHYLASE"/>
    <property type="match status" value="1"/>
</dbReference>
<keyword evidence="2" id="KW-0479">Metal-binding</keyword>
<feature type="compositionally biased region" description="Basic and acidic residues" evidence="8">
    <location>
        <begin position="704"/>
        <end position="716"/>
    </location>
</feature>
<dbReference type="SMART" id="SM00545">
    <property type="entry name" value="JmjN"/>
    <property type="match status" value="1"/>
</dbReference>
<dbReference type="GO" id="GO:0040029">
    <property type="term" value="P:epigenetic regulation of gene expression"/>
    <property type="evidence" value="ECO:0007669"/>
    <property type="project" value="UniProtKB-ARBA"/>
</dbReference>
<dbReference type="PROSITE" id="PS51184">
    <property type="entry name" value="JMJC"/>
    <property type="match status" value="1"/>
</dbReference>
<evidence type="ECO:0000313" key="12">
    <source>
        <dbReference type="Proteomes" id="UP001642360"/>
    </source>
</evidence>
<evidence type="ECO:0000313" key="11">
    <source>
        <dbReference type="EMBL" id="CAK9173435.1"/>
    </source>
</evidence>
<dbReference type="FunFam" id="2.60.120.650:FF:000016">
    <property type="entry name" value="Lysine-specific demethylase isoform A"/>
    <property type="match status" value="1"/>
</dbReference>
<dbReference type="InterPro" id="IPR003347">
    <property type="entry name" value="JmjC_dom"/>
</dbReference>
<dbReference type="EMBL" id="CAUOFW020006168">
    <property type="protein sequence ID" value="CAK9173435.1"/>
    <property type="molecule type" value="Genomic_DNA"/>
</dbReference>
<feature type="compositionally biased region" description="Polar residues" evidence="8">
    <location>
        <begin position="771"/>
        <end position="794"/>
    </location>
</feature>
<keyword evidence="6" id="KW-0804">Transcription</keyword>
<dbReference type="GO" id="GO:0141052">
    <property type="term" value="F:histone H3 demethylase activity"/>
    <property type="evidence" value="ECO:0007669"/>
    <property type="project" value="UniProtKB-ARBA"/>
</dbReference>
<feature type="domain" description="JmjN" evidence="9">
    <location>
        <begin position="100"/>
        <end position="141"/>
    </location>
</feature>
<dbReference type="Pfam" id="PF02373">
    <property type="entry name" value="JmjC"/>
    <property type="match status" value="1"/>
</dbReference>
<evidence type="ECO:0000256" key="1">
    <source>
        <dbReference type="ARBA" id="ARBA00001954"/>
    </source>
</evidence>
<dbReference type="GO" id="GO:0046872">
    <property type="term" value="F:metal ion binding"/>
    <property type="evidence" value="ECO:0007669"/>
    <property type="project" value="UniProtKB-KW"/>
</dbReference>
<dbReference type="SUPFAM" id="SSF51197">
    <property type="entry name" value="Clavaminate synthase-like"/>
    <property type="match status" value="1"/>
</dbReference>
<dbReference type="PROSITE" id="PS51183">
    <property type="entry name" value="JMJN"/>
    <property type="match status" value="1"/>
</dbReference>
<keyword evidence="5" id="KW-0805">Transcription regulation</keyword>
<evidence type="ECO:0000256" key="2">
    <source>
        <dbReference type="ARBA" id="ARBA00022723"/>
    </source>
</evidence>
<evidence type="ECO:0000256" key="3">
    <source>
        <dbReference type="ARBA" id="ARBA00023002"/>
    </source>
</evidence>
<dbReference type="Gene3D" id="2.60.120.650">
    <property type="entry name" value="Cupin"/>
    <property type="match status" value="1"/>
</dbReference>